<dbReference type="PANTHER" id="PTHR43775:SF29">
    <property type="entry name" value="ASPERFURANONE POLYKETIDE SYNTHASE AFOG-RELATED"/>
    <property type="match status" value="1"/>
</dbReference>
<accession>A0A5N6UV71</accession>
<dbReference type="AlphaFoldDB" id="A0A5N6UV71"/>
<dbReference type="EMBL" id="ML738627">
    <property type="protein sequence ID" value="KAE8162555.1"/>
    <property type="molecule type" value="Genomic_DNA"/>
</dbReference>
<dbReference type="InterPro" id="IPR036291">
    <property type="entry name" value="NAD(P)-bd_dom_sf"/>
</dbReference>
<evidence type="ECO:0000313" key="3">
    <source>
        <dbReference type="Proteomes" id="UP000326950"/>
    </source>
</evidence>
<evidence type="ECO:0000259" key="1">
    <source>
        <dbReference type="Pfam" id="PF08659"/>
    </source>
</evidence>
<dbReference type="Pfam" id="PF08659">
    <property type="entry name" value="KR"/>
    <property type="match status" value="1"/>
</dbReference>
<dbReference type="PANTHER" id="PTHR43775">
    <property type="entry name" value="FATTY ACID SYNTHASE"/>
    <property type="match status" value="1"/>
</dbReference>
<organism evidence="2 3">
    <name type="scientific">Aspergillus tamarii</name>
    <dbReference type="NCBI Taxonomy" id="41984"/>
    <lineage>
        <taxon>Eukaryota</taxon>
        <taxon>Fungi</taxon>
        <taxon>Dikarya</taxon>
        <taxon>Ascomycota</taxon>
        <taxon>Pezizomycotina</taxon>
        <taxon>Eurotiomycetes</taxon>
        <taxon>Eurotiomycetidae</taxon>
        <taxon>Eurotiales</taxon>
        <taxon>Aspergillaceae</taxon>
        <taxon>Aspergillus</taxon>
        <taxon>Aspergillus subgen. Circumdati</taxon>
    </lineage>
</organism>
<dbReference type="OrthoDB" id="329835at2759"/>
<dbReference type="InterPro" id="IPR050091">
    <property type="entry name" value="PKS_NRPS_Biosynth_Enz"/>
</dbReference>
<dbReference type="InterPro" id="IPR013968">
    <property type="entry name" value="PKS_KR"/>
</dbReference>
<dbReference type="GO" id="GO:0006633">
    <property type="term" value="P:fatty acid biosynthetic process"/>
    <property type="evidence" value="ECO:0007669"/>
    <property type="project" value="TreeGrafter"/>
</dbReference>
<name>A0A5N6UV71_ASPTM</name>
<proteinExistence type="predicted"/>
<dbReference type="Proteomes" id="UP000326950">
    <property type="component" value="Unassembled WGS sequence"/>
</dbReference>
<feature type="domain" description="Ketoreductase (KR)" evidence="1">
    <location>
        <begin position="1"/>
        <end position="102"/>
    </location>
</feature>
<gene>
    <name evidence="2" type="ORF">BDV40DRAFT_264923</name>
</gene>
<dbReference type="GO" id="GO:0004312">
    <property type="term" value="F:fatty acid synthase activity"/>
    <property type="evidence" value="ECO:0007669"/>
    <property type="project" value="TreeGrafter"/>
</dbReference>
<evidence type="ECO:0000313" key="2">
    <source>
        <dbReference type="EMBL" id="KAE8162555.1"/>
    </source>
</evidence>
<dbReference type="GO" id="GO:0044550">
    <property type="term" value="P:secondary metabolite biosynthetic process"/>
    <property type="evidence" value="ECO:0007669"/>
    <property type="project" value="TreeGrafter"/>
</dbReference>
<protein>
    <submittedName>
        <fullName evidence="2">KR domain-containing protein</fullName>
    </submittedName>
</protein>
<sequence>MVDRGARNLVLLGRSGANITAAFELIDELTSQGVHVHAPSCDVIDAEFVRHVIQKTMPRIKGCPEGSMVLQDSMFSDMTYEDWRLAVECKALGPGIWKTIFPRTWTSSSCSPPPVILLYSLASLITLRGMRIWTASHAIELLTVRELCPWTLDLWSTTVYS</sequence>
<dbReference type="Gene3D" id="3.40.50.720">
    <property type="entry name" value="NAD(P)-binding Rossmann-like Domain"/>
    <property type="match status" value="1"/>
</dbReference>
<dbReference type="SUPFAM" id="SSF51735">
    <property type="entry name" value="NAD(P)-binding Rossmann-fold domains"/>
    <property type="match status" value="1"/>
</dbReference>
<reference evidence="2 3" key="1">
    <citation type="submission" date="2019-04" db="EMBL/GenBank/DDBJ databases">
        <title>Friends and foes A comparative genomics study of 23 Aspergillus species from section Flavi.</title>
        <authorList>
            <consortium name="DOE Joint Genome Institute"/>
            <person name="Kjaerbolling I."/>
            <person name="Vesth T."/>
            <person name="Frisvad J.C."/>
            <person name="Nybo J.L."/>
            <person name="Theobald S."/>
            <person name="Kildgaard S."/>
            <person name="Isbrandt T."/>
            <person name="Kuo A."/>
            <person name="Sato A."/>
            <person name="Lyhne E.K."/>
            <person name="Kogle M.E."/>
            <person name="Wiebenga A."/>
            <person name="Kun R.S."/>
            <person name="Lubbers R.J."/>
            <person name="Makela M.R."/>
            <person name="Barry K."/>
            <person name="Chovatia M."/>
            <person name="Clum A."/>
            <person name="Daum C."/>
            <person name="Haridas S."/>
            <person name="He G."/>
            <person name="LaButti K."/>
            <person name="Lipzen A."/>
            <person name="Mondo S."/>
            <person name="Riley R."/>
            <person name="Salamov A."/>
            <person name="Simmons B.A."/>
            <person name="Magnuson J.K."/>
            <person name="Henrissat B."/>
            <person name="Mortensen U.H."/>
            <person name="Larsen T.O."/>
            <person name="Devries R.P."/>
            <person name="Grigoriev I.V."/>
            <person name="Machida M."/>
            <person name="Baker S.E."/>
            <person name="Andersen M.R."/>
        </authorList>
    </citation>
    <scope>NUCLEOTIDE SEQUENCE [LARGE SCALE GENOMIC DNA]</scope>
    <source>
        <strain evidence="2 3">CBS 117626</strain>
    </source>
</reference>
<keyword evidence="3" id="KW-1185">Reference proteome</keyword>